<dbReference type="GO" id="GO:0009507">
    <property type="term" value="C:chloroplast"/>
    <property type="evidence" value="ECO:0007669"/>
    <property type="project" value="TreeGrafter"/>
</dbReference>
<proteinExistence type="predicted"/>
<dbReference type="CDD" id="cd06257">
    <property type="entry name" value="DnaJ"/>
    <property type="match status" value="1"/>
</dbReference>
<dbReference type="AlphaFoldDB" id="A0AA88RPS3"/>
<feature type="region of interest" description="Disordered" evidence="1">
    <location>
        <begin position="36"/>
        <end position="64"/>
    </location>
</feature>
<evidence type="ECO:0000259" key="2">
    <source>
        <dbReference type="Pfam" id="PF00226"/>
    </source>
</evidence>
<reference evidence="3" key="1">
    <citation type="submission" date="2022-12" db="EMBL/GenBank/DDBJ databases">
        <title>Draft genome assemblies for two species of Escallonia (Escalloniales).</title>
        <authorList>
            <person name="Chanderbali A."/>
            <person name="Dervinis C."/>
            <person name="Anghel I."/>
            <person name="Soltis D."/>
            <person name="Soltis P."/>
            <person name="Zapata F."/>
        </authorList>
    </citation>
    <scope>NUCLEOTIDE SEQUENCE</scope>
    <source>
        <strain evidence="3">UCBG92.1500</strain>
        <tissue evidence="3">Leaf</tissue>
    </source>
</reference>
<dbReference type="Proteomes" id="UP001187471">
    <property type="component" value="Unassembled WGS sequence"/>
</dbReference>
<evidence type="ECO:0000313" key="3">
    <source>
        <dbReference type="EMBL" id="KAK2993829.1"/>
    </source>
</evidence>
<evidence type="ECO:0000256" key="1">
    <source>
        <dbReference type="SAM" id="MobiDB-lite"/>
    </source>
</evidence>
<dbReference type="PANTHER" id="PTHR45090:SF10">
    <property type="entry name" value="J DOMAIN-CONTAINING PROTEIN"/>
    <property type="match status" value="1"/>
</dbReference>
<dbReference type="Gene3D" id="1.10.287.110">
    <property type="entry name" value="DnaJ domain"/>
    <property type="match status" value="1"/>
</dbReference>
<gene>
    <name evidence="3" type="ORF">RJ640_014491</name>
</gene>
<evidence type="ECO:0000313" key="4">
    <source>
        <dbReference type="Proteomes" id="UP001187471"/>
    </source>
</evidence>
<comment type="caution">
    <text evidence="3">The sequence shown here is derived from an EMBL/GenBank/DDBJ whole genome shotgun (WGS) entry which is preliminary data.</text>
</comment>
<accession>A0AA88RPS3</accession>
<name>A0AA88RPS3_9ASTE</name>
<dbReference type="InterPro" id="IPR036869">
    <property type="entry name" value="J_dom_sf"/>
</dbReference>
<dbReference type="SUPFAM" id="SSF46565">
    <property type="entry name" value="Chaperone J-domain"/>
    <property type="match status" value="1"/>
</dbReference>
<dbReference type="InterPro" id="IPR053232">
    <property type="entry name" value="DnaJ_C/III_chloroplastic"/>
</dbReference>
<feature type="non-terminal residue" evidence="3">
    <location>
        <position position="1"/>
    </location>
</feature>
<keyword evidence="4" id="KW-1185">Reference proteome</keyword>
<dbReference type="PANTHER" id="PTHR45090">
    <property type="entry name" value="CHAPERONE PROTEIN DNAJ 20 CHLOROPLASTIC"/>
    <property type="match status" value="1"/>
</dbReference>
<dbReference type="EMBL" id="JAVXUO010000269">
    <property type="protein sequence ID" value="KAK2993829.1"/>
    <property type="molecule type" value="Genomic_DNA"/>
</dbReference>
<protein>
    <recommendedName>
        <fullName evidence="2">J domain-containing protein</fullName>
    </recommendedName>
</protein>
<dbReference type="InterPro" id="IPR001623">
    <property type="entry name" value="DnaJ_domain"/>
</dbReference>
<dbReference type="Pfam" id="PF00226">
    <property type="entry name" value="DnaJ"/>
    <property type="match status" value="1"/>
</dbReference>
<sequence length="105" mass="12002">YSPPRFRAYSDGVSILIENGTLYEIKKAYKQLARKYHPDVSRRSARRSVTPEPTEGCHGGAHGGVYQDVHSCTRDIRDLARPANQSVRSDGEWKNRWQAQVMELK</sequence>
<feature type="domain" description="J" evidence="2">
    <location>
        <begin position="21"/>
        <end position="43"/>
    </location>
</feature>
<organism evidence="3 4">
    <name type="scientific">Escallonia rubra</name>
    <dbReference type="NCBI Taxonomy" id="112253"/>
    <lineage>
        <taxon>Eukaryota</taxon>
        <taxon>Viridiplantae</taxon>
        <taxon>Streptophyta</taxon>
        <taxon>Embryophyta</taxon>
        <taxon>Tracheophyta</taxon>
        <taxon>Spermatophyta</taxon>
        <taxon>Magnoliopsida</taxon>
        <taxon>eudicotyledons</taxon>
        <taxon>Gunneridae</taxon>
        <taxon>Pentapetalae</taxon>
        <taxon>asterids</taxon>
        <taxon>campanulids</taxon>
        <taxon>Escalloniales</taxon>
        <taxon>Escalloniaceae</taxon>
        <taxon>Escallonia</taxon>
    </lineage>
</organism>